<reference evidence="3" key="1">
    <citation type="submission" date="2017-06" db="EMBL/GenBank/DDBJ databases">
        <authorList>
            <person name="Varghese N."/>
            <person name="Submissions S."/>
        </authorList>
    </citation>
    <scope>NUCLEOTIDE SEQUENCE [LARGE SCALE GENOMIC DNA]</scope>
    <source>
        <strain evidence="3">DSM 27993</strain>
    </source>
</reference>
<dbReference type="CDD" id="cd07067">
    <property type="entry name" value="HP_PGM_like"/>
    <property type="match status" value="1"/>
</dbReference>
<sequence length="166" mass="19376">MKKILFFLFVLIYSLNIQAQENEVTTYYFIRHAEKVRKHKSDKNPKLKKKGNKRAKNWSIVFDNIPFDIIYSTNYKRTIQTATPTAESKDLEVQFYNPRELYNSKFKEDTKGKTVLIVGHSNTTPQFVNKVLGSKKYVDIEDNNNSNLYVLTISNNSISDILLKID</sequence>
<evidence type="ECO:0000256" key="1">
    <source>
        <dbReference type="SAM" id="SignalP"/>
    </source>
</evidence>
<dbReference type="Gene3D" id="3.40.50.1240">
    <property type="entry name" value="Phosphoglycerate mutase-like"/>
    <property type="match status" value="1"/>
</dbReference>
<proteinExistence type="predicted"/>
<evidence type="ECO:0000313" key="2">
    <source>
        <dbReference type="EMBL" id="SNR35851.1"/>
    </source>
</evidence>
<dbReference type="SUPFAM" id="SSF53254">
    <property type="entry name" value="Phosphoglycerate mutase-like"/>
    <property type="match status" value="1"/>
</dbReference>
<dbReference type="Pfam" id="PF00300">
    <property type="entry name" value="His_Phos_1"/>
    <property type="match status" value="1"/>
</dbReference>
<dbReference type="AlphaFoldDB" id="A0A238VNU2"/>
<dbReference type="RefSeq" id="WP_089377093.1">
    <property type="nucleotide sequence ID" value="NZ_FZNX01000001.1"/>
</dbReference>
<dbReference type="EMBL" id="FZNX01000001">
    <property type="protein sequence ID" value="SNR35851.1"/>
    <property type="molecule type" value="Genomic_DNA"/>
</dbReference>
<dbReference type="OrthoDB" id="3296006at2"/>
<gene>
    <name evidence="2" type="ORF">SAMN04488111_0778</name>
</gene>
<keyword evidence="3" id="KW-1185">Reference proteome</keyword>
<feature type="signal peptide" evidence="1">
    <location>
        <begin position="1"/>
        <end position="19"/>
    </location>
</feature>
<name>A0A238VNU2_9FLAO</name>
<feature type="chain" id="PRO_5013348499" evidence="1">
    <location>
        <begin position="20"/>
        <end position="166"/>
    </location>
</feature>
<protein>
    <submittedName>
        <fullName evidence="2">Histidine phosphatase superfamily (Branch 1)</fullName>
    </submittedName>
</protein>
<dbReference type="Proteomes" id="UP000198412">
    <property type="component" value="Unassembled WGS sequence"/>
</dbReference>
<accession>A0A238VNU2</accession>
<organism evidence="2 3">
    <name type="scientific">Lutibacter flavus</name>
    <dbReference type="NCBI Taxonomy" id="691689"/>
    <lineage>
        <taxon>Bacteria</taxon>
        <taxon>Pseudomonadati</taxon>
        <taxon>Bacteroidota</taxon>
        <taxon>Flavobacteriia</taxon>
        <taxon>Flavobacteriales</taxon>
        <taxon>Flavobacteriaceae</taxon>
        <taxon>Lutibacter</taxon>
    </lineage>
</organism>
<dbReference type="InterPro" id="IPR013078">
    <property type="entry name" value="His_Pase_superF_clade-1"/>
</dbReference>
<keyword evidence="1" id="KW-0732">Signal</keyword>
<evidence type="ECO:0000313" key="3">
    <source>
        <dbReference type="Proteomes" id="UP000198412"/>
    </source>
</evidence>
<dbReference type="InterPro" id="IPR029033">
    <property type="entry name" value="His_PPase_superfam"/>
</dbReference>